<evidence type="ECO:0000259" key="10">
    <source>
        <dbReference type="Pfam" id="PF21082"/>
    </source>
</evidence>
<evidence type="ECO:0000259" key="9">
    <source>
        <dbReference type="Pfam" id="PF00924"/>
    </source>
</evidence>
<feature type="region of interest" description="Disordered" evidence="7">
    <location>
        <begin position="299"/>
        <end position="329"/>
    </location>
</feature>
<name>A0A0W0GGM2_9CHLR</name>
<evidence type="ECO:0000256" key="2">
    <source>
        <dbReference type="ARBA" id="ARBA00008017"/>
    </source>
</evidence>
<gene>
    <name evidence="12" type="ORF">DEALK_05480</name>
</gene>
<feature type="compositionally biased region" description="Basic and acidic residues" evidence="7">
    <location>
        <begin position="300"/>
        <end position="316"/>
    </location>
</feature>
<comment type="subcellular location">
    <subcellularLocation>
        <location evidence="1">Cell membrane</location>
        <topology evidence="1">Multi-pass membrane protein</topology>
    </subcellularLocation>
</comment>
<dbReference type="Gene3D" id="1.10.287.1260">
    <property type="match status" value="1"/>
</dbReference>
<feature type="domain" description="Mechanosensitive ion channel MscS" evidence="9">
    <location>
        <begin position="117"/>
        <end position="181"/>
    </location>
</feature>
<dbReference type="Pfam" id="PF21088">
    <property type="entry name" value="MS_channel_1st"/>
    <property type="match status" value="1"/>
</dbReference>
<evidence type="ECO:0000256" key="8">
    <source>
        <dbReference type="SAM" id="Phobius"/>
    </source>
</evidence>
<protein>
    <submittedName>
        <fullName evidence="12">Small-conductance mechanosensitive channel</fullName>
    </submittedName>
</protein>
<organism evidence="12 13">
    <name type="scientific">Dehalogenimonas alkenigignens</name>
    <dbReference type="NCBI Taxonomy" id="1217799"/>
    <lineage>
        <taxon>Bacteria</taxon>
        <taxon>Bacillati</taxon>
        <taxon>Chloroflexota</taxon>
        <taxon>Dehalococcoidia</taxon>
        <taxon>Dehalococcoidales</taxon>
        <taxon>Dehalococcoidaceae</taxon>
        <taxon>Dehalogenimonas</taxon>
    </lineage>
</organism>
<comment type="caution">
    <text evidence="12">The sequence shown here is derived from an EMBL/GenBank/DDBJ whole genome shotgun (WGS) entry which is preliminary data.</text>
</comment>
<dbReference type="Proteomes" id="UP000053947">
    <property type="component" value="Unassembled WGS sequence"/>
</dbReference>
<dbReference type="Pfam" id="PF00924">
    <property type="entry name" value="MS_channel_2nd"/>
    <property type="match status" value="1"/>
</dbReference>
<dbReference type="EMBL" id="LFDV01000002">
    <property type="protein sequence ID" value="KTB47703.1"/>
    <property type="molecule type" value="Genomic_DNA"/>
</dbReference>
<dbReference type="InterPro" id="IPR023408">
    <property type="entry name" value="MscS_beta-dom_sf"/>
</dbReference>
<evidence type="ECO:0000256" key="5">
    <source>
        <dbReference type="ARBA" id="ARBA00022989"/>
    </source>
</evidence>
<dbReference type="InterPro" id="IPR045276">
    <property type="entry name" value="YbiO_bact"/>
</dbReference>
<keyword evidence="5 8" id="KW-1133">Transmembrane helix</keyword>
<dbReference type="InterPro" id="IPR011066">
    <property type="entry name" value="MscS_channel_C_sf"/>
</dbReference>
<dbReference type="InterPro" id="IPR049142">
    <property type="entry name" value="MS_channel_1st"/>
</dbReference>
<evidence type="ECO:0000256" key="7">
    <source>
        <dbReference type="SAM" id="MobiDB-lite"/>
    </source>
</evidence>
<dbReference type="Gene3D" id="3.30.70.100">
    <property type="match status" value="1"/>
</dbReference>
<dbReference type="PANTHER" id="PTHR30460">
    <property type="entry name" value="MODERATE CONDUCTANCE MECHANOSENSITIVE CHANNEL YBIO"/>
    <property type="match status" value="1"/>
</dbReference>
<dbReference type="GO" id="GO:0008381">
    <property type="term" value="F:mechanosensitive monoatomic ion channel activity"/>
    <property type="evidence" value="ECO:0007669"/>
    <property type="project" value="InterPro"/>
</dbReference>
<sequence>MDWGNIFESVSNWIGAHGLQLLLIISLSFLFYQLVKMAISRGLARYVEFRHSHHQVTREERIKRAKTLSGVLTGAIGIFMFGLTVFMILAELDIDIAPLLASAGVLGIAIGFGAQSIIKDTLNGLFILLEGQFNTGDVVKIAGVSGGVEDLNLRRTILRDLDGIVHIIPNGQITTVSNYTHEWARVNLNVPVAYSTDLDKAAAVINRVGRELAGDPEFSPMIISAPQVLRVDKFADSAIEIKVLGDVHPMKQWPVTGELRRRLKKAFDEAGIEIPFPHTKLFFDNAQLKDISQLSLLAEASRRPAEPPERPVKAAKGDLPPDSGETVPY</sequence>
<keyword evidence="3" id="KW-1003">Cell membrane</keyword>
<evidence type="ECO:0000256" key="6">
    <source>
        <dbReference type="ARBA" id="ARBA00023136"/>
    </source>
</evidence>
<dbReference type="RefSeq" id="WP_058438439.1">
    <property type="nucleotide sequence ID" value="NZ_KQ758903.1"/>
</dbReference>
<keyword evidence="13" id="KW-1185">Reference proteome</keyword>
<reference evidence="12 13" key="1">
    <citation type="submission" date="2015-06" db="EMBL/GenBank/DDBJ databases">
        <title>Genome sequence of the organohalide-respiring Dehalogenimonas alkenigignens type strain (IP3-3T).</title>
        <authorList>
            <person name="Key T.A."/>
            <person name="Richmond D.P."/>
            <person name="Bowman K.S."/>
            <person name="Cho Y.-J."/>
            <person name="Chun J."/>
            <person name="da Costa M.S."/>
            <person name="Rainey F.A."/>
            <person name="Moe W.M."/>
        </authorList>
    </citation>
    <scope>NUCLEOTIDE SEQUENCE [LARGE SCALE GENOMIC DNA]</scope>
    <source>
        <strain evidence="12 13">IP3-3</strain>
    </source>
</reference>
<dbReference type="Pfam" id="PF21082">
    <property type="entry name" value="MS_channel_3rd"/>
    <property type="match status" value="1"/>
</dbReference>
<dbReference type="GO" id="GO:0005886">
    <property type="term" value="C:plasma membrane"/>
    <property type="evidence" value="ECO:0007669"/>
    <property type="project" value="UniProtKB-SubCell"/>
</dbReference>
<dbReference type="AlphaFoldDB" id="A0A0W0GGM2"/>
<evidence type="ECO:0000259" key="11">
    <source>
        <dbReference type="Pfam" id="PF21088"/>
    </source>
</evidence>
<dbReference type="PATRIC" id="fig|1217799.6.peg.565"/>
<dbReference type="SUPFAM" id="SSF82689">
    <property type="entry name" value="Mechanosensitive channel protein MscS (YggB), C-terminal domain"/>
    <property type="match status" value="1"/>
</dbReference>
<dbReference type="PANTHER" id="PTHR30460:SF0">
    <property type="entry name" value="MODERATE CONDUCTANCE MECHANOSENSITIVE CHANNEL YBIO"/>
    <property type="match status" value="1"/>
</dbReference>
<feature type="transmembrane region" description="Helical" evidence="8">
    <location>
        <begin position="12"/>
        <end position="35"/>
    </location>
</feature>
<keyword evidence="6 8" id="KW-0472">Membrane</keyword>
<dbReference type="SUPFAM" id="SSF82861">
    <property type="entry name" value="Mechanosensitive channel protein MscS (YggB), transmembrane region"/>
    <property type="match status" value="1"/>
</dbReference>
<evidence type="ECO:0000256" key="3">
    <source>
        <dbReference type="ARBA" id="ARBA00022475"/>
    </source>
</evidence>
<dbReference type="InterPro" id="IPR049278">
    <property type="entry name" value="MS_channel_C"/>
</dbReference>
<comment type="similarity">
    <text evidence="2">Belongs to the MscS (TC 1.A.23) family.</text>
</comment>
<evidence type="ECO:0000256" key="4">
    <source>
        <dbReference type="ARBA" id="ARBA00022692"/>
    </source>
</evidence>
<dbReference type="STRING" id="1217799.DEALK_05480"/>
<dbReference type="SUPFAM" id="SSF50182">
    <property type="entry name" value="Sm-like ribonucleoproteins"/>
    <property type="match status" value="1"/>
</dbReference>
<dbReference type="InterPro" id="IPR010920">
    <property type="entry name" value="LSM_dom_sf"/>
</dbReference>
<feature type="domain" description="Mechanosensitive ion channel transmembrane helices 2/3" evidence="11">
    <location>
        <begin position="82"/>
        <end position="115"/>
    </location>
</feature>
<dbReference type="InterPro" id="IPR006685">
    <property type="entry name" value="MscS_channel_2nd"/>
</dbReference>
<dbReference type="OrthoDB" id="9809206at2"/>
<evidence type="ECO:0000313" key="13">
    <source>
        <dbReference type="Proteomes" id="UP000053947"/>
    </source>
</evidence>
<feature type="transmembrane region" description="Helical" evidence="8">
    <location>
        <begin position="68"/>
        <end position="90"/>
    </location>
</feature>
<proteinExistence type="inferred from homology"/>
<dbReference type="Gene3D" id="2.30.30.60">
    <property type="match status" value="1"/>
</dbReference>
<accession>A0A0W0GGM2</accession>
<evidence type="ECO:0000313" key="12">
    <source>
        <dbReference type="EMBL" id="KTB47703.1"/>
    </source>
</evidence>
<feature type="domain" description="Mechanosensitive ion channel MscS C-terminal" evidence="10">
    <location>
        <begin position="186"/>
        <end position="274"/>
    </location>
</feature>
<feature type="transmembrane region" description="Helical" evidence="8">
    <location>
        <begin position="96"/>
        <end position="118"/>
    </location>
</feature>
<keyword evidence="4 8" id="KW-0812">Transmembrane</keyword>
<evidence type="ECO:0000256" key="1">
    <source>
        <dbReference type="ARBA" id="ARBA00004651"/>
    </source>
</evidence>
<dbReference type="InterPro" id="IPR011014">
    <property type="entry name" value="MscS_channel_TM-2"/>
</dbReference>